<accession>A0A0K2H1T2</accession>
<keyword evidence="5" id="KW-1185">Reference proteome</keyword>
<organism evidence="4 5">
    <name type="scientific">Corynebacterium lactis RW2-5</name>
    <dbReference type="NCBI Taxonomy" id="1408189"/>
    <lineage>
        <taxon>Bacteria</taxon>
        <taxon>Bacillati</taxon>
        <taxon>Actinomycetota</taxon>
        <taxon>Actinomycetes</taxon>
        <taxon>Mycobacteriales</taxon>
        <taxon>Corynebacteriaceae</taxon>
        <taxon>Corynebacterium</taxon>
    </lineage>
</organism>
<dbReference type="InterPro" id="IPR051920">
    <property type="entry name" value="MPT_Adenylyltrnsfr/MoaC-Rel"/>
</dbReference>
<proteinExistence type="predicted"/>
<gene>
    <name evidence="4" type="ORF">CLAC_09480</name>
</gene>
<dbReference type="OrthoDB" id="9784492at2"/>
<dbReference type="STRING" id="1408189.CLAC_09480"/>
<dbReference type="Gene3D" id="3.40.980.10">
    <property type="entry name" value="MoaB/Mog-like domain"/>
    <property type="match status" value="1"/>
</dbReference>
<sequence>MAYTTAAEPSDVNLAEMERLISAERRSRNAFVVLVGDHFEDADSAASLIVELLEEQGFSVDAVVSTGAVKREIRKALDTAVVGGADLVVTLGGVGVGPRAKTPEATRKVLDTRVHGLEQAIRASGLAAGILEVGLSRGLAGVSGQTVIVNLAETREAIRDGMATAGPLVAHVLDDLCRWSV</sequence>
<dbReference type="AlphaFoldDB" id="A0A0K2H1T2"/>
<name>A0A0K2H1T2_9CORY</name>
<evidence type="ECO:0000256" key="1">
    <source>
        <dbReference type="ARBA" id="ARBA00005046"/>
    </source>
</evidence>
<dbReference type="KEGG" id="clw:CLAC_09480"/>
<dbReference type="GO" id="GO:0006777">
    <property type="term" value="P:Mo-molybdopterin cofactor biosynthetic process"/>
    <property type="evidence" value="ECO:0007669"/>
    <property type="project" value="UniProtKB-KW"/>
</dbReference>
<evidence type="ECO:0000259" key="3">
    <source>
        <dbReference type="SMART" id="SM00852"/>
    </source>
</evidence>
<evidence type="ECO:0000256" key="2">
    <source>
        <dbReference type="ARBA" id="ARBA00023150"/>
    </source>
</evidence>
<reference evidence="4 5" key="1">
    <citation type="submission" date="2013-10" db="EMBL/GenBank/DDBJ databases">
        <title>Complete genome sequence of Corynebacterium lactis DSM 45799(T), isolated from raw cow milk.</title>
        <authorList>
            <person name="Ruckert C."/>
            <person name="Albersmeier A."/>
            <person name="Lipski A."/>
            <person name="Kalinowski J."/>
        </authorList>
    </citation>
    <scope>NUCLEOTIDE SEQUENCE [LARGE SCALE GENOMIC DNA]</scope>
    <source>
        <strain evidence="4 5">RW2-5</strain>
    </source>
</reference>
<dbReference type="InterPro" id="IPR001453">
    <property type="entry name" value="MoaB/Mog_dom"/>
</dbReference>
<comment type="pathway">
    <text evidence="1">Cofactor biosynthesis; molybdopterin biosynthesis.</text>
</comment>
<evidence type="ECO:0000313" key="4">
    <source>
        <dbReference type="EMBL" id="ALA67893.1"/>
    </source>
</evidence>
<protein>
    <submittedName>
        <fullName evidence="4">Molybdenum cofactor biosynthesis protein</fullName>
    </submittedName>
</protein>
<dbReference type="PANTHER" id="PTHR43764:SF1">
    <property type="entry name" value="MOLYBDOPTERIN MOLYBDOTRANSFERASE"/>
    <property type="match status" value="1"/>
</dbReference>
<dbReference type="Proteomes" id="UP000058446">
    <property type="component" value="Chromosome"/>
</dbReference>
<evidence type="ECO:0000313" key="5">
    <source>
        <dbReference type="Proteomes" id="UP000058446"/>
    </source>
</evidence>
<keyword evidence="2" id="KW-0501">Molybdenum cofactor biosynthesis</keyword>
<dbReference type="Pfam" id="PF00994">
    <property type="entry name" value="MoCF_biosynth"/>
    <property type="match status" value="1"/>
</dbReference>
<feature type="domain" description="MoaB/Mog" evidence="3">
    <location>
        <begin position="31"/>
        <end position="160"/>
    </location>
</feature>
<dbReference type="PATRIC" id="fig|1408189.4.peg.1902"/>
<dbReference type="InterPro" id="IPR036425">
    <property type="entry name" value="MoaB/Mog-like_dom_sf"/>
</dbReference>
<dbReference type="SUPFAM" id="SSF53218">
    <property type="entry name" value="Molybdenum cofactor biosynthesis proteins"/>
    <property type="match status" value="1"/>
</dbReference>
<dbReference type="SMART" id="SM00852">
    <property type="entry name" value="MoCF_biosynth"/>
    <property type="match status" value="1"/>
</dbReference>
<dbReference type="EMBL" id="CP006841">
    <property type="protein sequence ID" value="ALA67893.1"/>
    <property type="molecule type" value="Genomic_DNA"/>
</dbReference>
<dbReference type="PANTHER" id="PTHR43764">
    <property type="entry name" value="MOLYBDENUM COFACTOR BIOSYNTHESIS"/>
    <property type="match status" value="1"/>
</dbReference>